<evidence type="ECO:0000313" key="3">
    <source>
        <dbReference type="Proteomes" id="UP001159179"/>
    </source>
</evidence>
<dbReference type="EMBL" id="JAROYP010000031">
    <property type="protein sequence ID" value="MDH5164427.1"/>
    <property type="molecule type" value="Genomic_DNA"/>
</dbReference>
<keyword evidence="1" id="KW-1133">Transmembrane helix</keyword>
<evidence type="ECO:0000313" key="2">
    <source>
        <dbReference type="EMBL" id="MDH5164427.1"/>
    </source>
</evidence>
<feature type="transmembrane region" description="Helical" evidence="1">
    <location>
        <begin position="7"/>
        <end position="31"/>
    </location>
</feature>
<reference evidence="2" key="1">
    <citation type="submission" date="2023-03" db="EMBL/GenBank/DDBJ databases">
        <title>Bacterial isolates from washroom surfaces on a university campus.</title>
        <authorList>
            <person name="Holman D.B."/>
            <person name="Gzyl K.E."/>
            <person name="Taheri A.E."/>
        </authorList>
    </citation>
    <scope>NUCLEOTIDE SEQUENCE</scope>
    <source>
        <strain evidence="2">RD03</strain>
    </source>
</reference>
<dbReference type="RefSeq" id="WP_251338706.1">
    <property type="nucleotide sequence ID" value="NZ_JAMATW010000004.1"/>
</dbReference>
<feature type="transmembrane region" description="Helical" evidence="1">
    <location>
        <begin position="37"/>
        <end position="55"/>
    </location>
</feature>
<dbReference type="Proteomes" id="UP001159179">
    <property type="component" value="Unassembled WGS sequence"/>
</dbReference>
<accession>A0AAW6T4Z8</accession>
<feature type="transmembrane region" description="Helical" evidence="1">
    <location>
        <begin position="67"/>
        <end position="86"/>
    </location>
</feature>
<name>A0AAW6T4Z8_9BACI</name>
<gene>
    <name evidence="2" type="ORF">P5X88_26185</name>
</gene>
<dbReference type="AlphaFoldDB" id="A0AAW6T4Z8"/>
<protein>
    <submittedName>
        <fullName evidence="2">Uncharacterized protein</fullName>
    </submittedName>
</protein>
<keyword evidence="1" id="KW-0812">Transmembrane</keyword>
<evidence type="ECO:0000256" key="1">
    <source>
        <dbReference type="SAM" id="Phobius"/>
    </source>
</evidence>
<keyword evidence="1" id="KW-0472">Membrane</keyword>
<proteinExistence type="predicted"/>
<organism evidence="2 3">
    <name type="scientific">Heyndrickxia oleronia</name>
    <dbReference type="NCBI Taxonomy" id="38875"/>
    <lineage>
        <taxon>Bacteria</taxon>
        <taxon>Bacillati</taxon>
        <taxon>Bacillota</taxon>
        <taxon>Bacilli</taxon>
        <taxon>Bacillales</taxon>
        <taxon>Bacillaceae</taxon>
        <taxon>Heyndrickxia</taxon>
    </lineage>
</organism>
<sequence>MKNDKQVLYFYMILVTIGTVLIALATLRYISNVNDTYGSYMILFGLLFTISYINYLEKKAGISKKVIWIRNSVYTVLVISLTYFLYF</sequence>
<comment type="caution">
    <text evidence="2">The sequence shown here is derived from an EMBL/GenBank/DDBJ whole genome shotgun (WGS) entry which is preliminary data.</text>
</comment>